<dbReference type="KEGG" id="samy:DB32_002151"/>
<organism evidence="1 2">
    <name type="scientific">Sandaracinus amylolyticus</name>
    <dbReference type="NCBI Taxonomy" id="927083"/>
    <lineage>
        <taxon>Bacteria</taxon>
        <taxon>Pseudomonadati</taxon>
        <taxon>Myxococcota</taxon>
        <taxon>Polyangia</taxon>
        <taxon>Polyangiales</taxon>
        <taxon>Sandaracinaceae</taxon>
        <taxon>Sandaracinus</taxon>
    </lineage>
</organism>
<dbReference type="Proteomes" id="UP000034883">
    <property type="component" value="Chromosome"/>
</dbReference>
<protein>
    <submittedName>
        <fullName evidence="1">Uncharacterized protein</fullName>
    </submittedName>
</protein>
<dbReference type="STRING" id="927083.DB32_002151"/>
<keyword evidence="2" id="KW-1185">Reference proteome</keyword>
<dbReference type="EMBL" id="CP011125">
    <property type="protein sequence ID" value="AKF05002.1"/>
    <property type="molecule type" value="Genomic_DNA"/>
</dbReference>
<reference evidence="1 2" key="1">
    <citation type="submission" date="2015-03" db="EMBL/GenBank/DDBJ databases">
        <title>Genome assembly of Sandaracinus amylolyticus DSM 53668.</title>
        <authorList>
            <person name="Sharma G."/>
            <person name="Subramanian S."/>
        </authorList>
    </citation>
    <scope>NUCLEOTIDE SEQUENCE [LARGE SCALE GENOMIC DNA]</scope>
    <source>
        <strain evidence="1 2">DSM 53668</strain>
    </source>
</reference>
<evidence type="ECO:0000313" key="2">
    <source>
        <dbReference type="Proteomes" id="UP000034883"/>
    </source>
</evidence>
<evidence type="ECO:0000313" key="1">
    <source>
        <dbReference type="EMBL" id="AKF05002.1"/>
    </source>
</evidence>
<name>A0A0F6W1P7_9BACT</name>
<accession>A0A0F6W1P7</accession>
<gene>
    <name evidence="1" type="ORF">DB32_002151</name>
</gene>
<proteinExistence type="predicted"/>
<sequence>MNVGGCRRVSVRVVLGARAASASVRGEHGARAARSACR</sequence>
<dbReference type="AlphaFoldDB" id="A0A0F6W1P7"/>